<keyword evidence="4 6" id="KW-1133">Transmembrane helix</keyword>
<comment type="subcellular location">
    <subcellularLocation>
        <location evidence="6">Cell membrane</location>
        <topology evidence="6">Multi-pass membrane protein</topology>
    </subcellularLocation>
    <subcellularLocation>
        <location evidence="1">Membrane</location>
        <topology evidence="1">Multi-pass membrane protein</topology>
    </subcellularLocation>
</comment>
<comment type="function">
    <text evidence="6">Choline transporter.</text>
</comment>
<evidence type="ECO:0000256" key="1">
    <source>
        <dbReference type="ARBA" id="ARBA00004141"/>
    </source>
</evidence>
<proteinExistence type="inferred from homology"/>
<reference evidence="7" key="1">
    <citation type="submission" date="2020-06" db="EMBL/GenBank/DDBJ databases">
        <authorList>
            <consortium name="Plant Systems Biology data submission"/>
        </authorList>
    </citation>
    <scope>NUCLEOTIDE SEQUENCE</scope>
    <source>
        <strain evidence="7">D6</strain>
    </source>
</reference>
<feature type="transmembrane region" description="Helical" evidence="6">
    <location>
        <begin position="33"/>
        <end position="51"/>
    </location>
</feature>
<evidence type="ECO:0000256" key="4">
    <source>
        <dbReference type="ARBA" id="ARBA00022989"/>
    </source>
</evidence>
<dbReference type="GO" id="GO:0005886">
    <property type="term" value="C:plasma membrane"/>
    <property type="evidence" value="ECO:0007669"/>
    <property type="project" value="UniProtKB-SubCell"/>
</dbReference>
<dbReference type="Pfam" id="PF04515">
    <property type="entry name" value="Choline_transpo"/>
    <property type="match status" value="1"/>
</dbReference>
<feature type="transmembrane region" description="Helical" evidence="6">
    <location>
        <begin position="165"/>
        <end position="190"/>
    </location>
</feature>
<comment type="caution">
    <text evidence="7">The sequence shown here is derived from an EMBL/GenBank/DDBJ whole genome shotgun (WGS) entry which is preliminary data.</text>
</comment>
<dbReference type="Proteomes" id="UP001153069">
    <property type="component" value="Unassembled WGS sequence"/>
</dbReference>
<evidence type="ECO:0000313" key="7">
    <source>
        <dbReference type="EMBL" id="CAB9517353.1"/>
    </source>
</evidence>
<dbReference type="GO" id="GO:0022857">
    <property type="term" value="F:transmembrane transporter activity"/>
    <property type="evidence" value="ECO:0007669"/>
    <property type="project" value="UniProtKB-UniRule"/>
</dbReference>
<keyword evidence="3 6" id="KW-0812">Transmembrane</keyword>
<keyword evidence="8" id="KW-1185">Reference proteome</keyword>
<feature type="transmembrane region" description="Helical" evidence="6">
    <location>
        <begin position="270"/>
        <end position="290"/>
    </location>
</feature>
<evidence type="ECO:0000313" key="8">
    <source>
        <dbReference type="Proteomes" id="UP001153069"/>
    </source>
</evidence>
<feature type="transmembrane region" description="Helical" evidence="6">
    <location>
        <begin position="234"/>
        <end position="250"/>
    </location>
</feature>
<comment type="similarity">
    <text evidence="2 6">Belongs to the CTL (choline transporter-like) family.</text>
</comment>
<evidence type="ECO:0000256" key="2">
    <source>
        <dbReference type="ARBA" id="ARBA00007168"/>
    </source>
</evidence>
<feature type="transmembrane region" description="Helical" evidence="6">
    <location>
        <begin position="362"/>
        <end position="385"/>
    </location>
</feature>
<dbReference type="PANTHER" id="PTHR12385">
    <property type="entry name" value="CHOLINE TRANSPORTER-LIKE (SLC FAMILY 44)"/>
    <property type="match status" value="1"/>
</dbReference>
<feature type="transmembrane region" description="Helical" evidence="6">
    <location>
        <begin position="71"/>
        <end position="91"/>
    </location>
</feature>
<sequence>MAEPVVVQGQEVNYGSATNVQHHEQQAKCQDPLFAPLFYIDIIAIVAVAILRGEGALNSQYFSEEYQGYYYSALLGGVVGLILSGLGLQVMMCIPETLIKASLIFTVIMSAFVMVVAFLNSNWFAAILGVLFFLLTCCYAYCVWSRIPFATINLVTAITAVKANCGITVAAYIFTIIACFWSFIWAIAMLGVFDSAYTCTNYETRTGCTVSGSGYGYLFLLFLAYFFGHQVFQNTIHVTIAGVVATWWIAPDEASSCCSSAIWDSLKRSLTTSFGSICFGSLLVAIIQALRALANTARSQDDGILLCLAECILACIQGLIEYFNKWAFIYVGVYGMGYCESGSNVMQLFANRGWESIIADDLVGNTLFLVSLVVGGLTGALGILIEWLAGWIDEDNPGDSKLMAFGLGFIIGVVLCSILMSVIASSVNAVLVLFAEKPAEFQQNHPDLSARMRQIWSEIYPGSV</sequence>
<dbReference type="OrthoDB" id="44736at2759"/>
<dbReference type="InterPro" id="IPR007603">
    <property type="entry name" value="Choline_transptr-like"/>
</dbReference>
<protein>
    <recommendedName>
        <fullName evidence="6">Choline transporter-like protein</fullName>
    </recommendedName>
</protein>
<gene>
    <name evidence="7" type="ORF">SEMRO_850_G210770.1</name>
</gene>
<feature type="transmembrane region" description="Helical" evidence="6">
    <location>
        <begin position="210"/>
        <end position="227"/>
    </location>
</feature>
<feature type="transmembrane region" description="Helical" evidence="6">
    <location>
        <begin position="98"/>
        <end position="117"/>
    </location>
</feature>
<evidence type="ECO:0000256" key="6">
    <source>
        <dbReference type="RuleBase" id="RU368066"/>
    </source>
</evidence>
<accession>A0A9N8EAP6</accession>
<feature type="transmembrane region" description="Helical" evidence="6">
    <location>
        <begin position="405"/>
        <end position="434"/>
    </location>
</feature>
<dbReference type="AlphaFoldDB" id="A0A9N8EAP6"/>
<feature type="transmembrane region" description="Helical" evidence="6">
    <location>
        <begin position="123"/>
        <end position="144"/>
    </location>
</feature>
<dbReference type="PANTHER" id="PTHR12385:SF4">
    <property type="entry name" value="PROTEIN PNS1"/>
    <property type="match status" value="1"/>
</dbReference>
<dbReference type="EMBL" id="CAICTM010000849">
    <property type="protein sequence ID" value="CAB9517353.1"/>
    <property type="molecule type" value="Genomic_DNA"/>
</dbReference>
<keyword evidence="5 6" id="KW-0472">Membrane</keyword>
<organism evidence="7 8">
    <name type="scientific">Seminavis robusta</name>
    <dbReference type="NCBI Taxonomy" id="568900"/>
    <lineage>
        <taxon>Eukaryota</taxon>
        <taxon>Sar</taxon>
        <taxon>Stramenopiles</taxon>
        <taxon>Ochrophyta</taxon>
        <taxon>Bacillariophyta</taxon>
        <taxon>Bacillariophyceae</taxon>
        <taxon>Bacillariophycidae</taxon>
        <taxon>Naviculales</taxon>
        <taxon>Naviculaceae</taxon>
        <taxon>Seminavis</taxon>
    </lineage>
</organism>
<evidence type="ECO:0000256" key="5">
    <source>
        <dbReference type="ARBA" id="ARBA00023136"/>
    </source>
</evidence>
<evidence type="ECO:0000256" key="3">
    <source>
        <dbReference type="ARBA" id="ARBA00022692"/>
    </source>
</evidence>
<name>A0A9N8EAP6_9STRA</name>
<feature type="transmembrane region" description="Helical" evidence="6">
    <location>
        <begin position="302"/>
        <end position="320"/>
    </location>
</feature>